<dbReference type="SUPFAM" id="SSF55031">
    <property type="entry name" value="Bacterial exopeptidase dimerisation domain"/>
    <property type="match status" value="1"/>
</dbReference>
<feature type="chain" id="PRO_5032959513" evidence="1">
    <location>
        <begin position="22"/>
        <end position="530"/>
    </location>
</feature>
<dbReference type="InterPro" id="IPR011650">
    <property type="entry name" value="Peptidase_M20_dimer"/>
</dbReference>
<proteinExistence type="predicted"/>
<dbReference type="InterPro" id="IPR036264">
    <property type="entry name" value="Bact_exopeptidase_dim_dom"/>
</dbReference>
<dbReference type="GO" id="GO:0016805">
    <property type="term" value="F:dipeptidase activity"/>
    <property type="evidence" value="ECO:0007669"/>
    <property type="project" value="TreeGrafter"/>
</dbReference>
<dbReference type="PANTHER" id="PTHR30575">
    <property type="entry name" value="PEPTIDASE M20"/>
    <property type="match status" value="1"/>
</dbReference>
<organism evidence="3 4">
    <name type="scientific">Steroidobacter agaridevorans</name>
    <dbReference type="NCBI Taxonomy" id="2695856"/>
    <lineage>
        <taxon>Bacteria</taxon>
        <taxon>Pseudomonadati</taxon>
        <taxon>Pseudomonadota</taxon>
        <taxon>Gammaproteobacteria</taxon>
        <taxon>Steroidobacterales</taxon>
        <taxon>Steroidobacteraceae</taxon>
        <taxon>Steroidobacter</taxon>
    </lineage>
</organism>
<dbReference type="Pfam" id="PF07687">
    <property type="entry name" value="M20_dimer"/>
    <property type="match status" value="1"/>
</dbReference>
<dbReference type="GO" id="GO:0005737">
    <property type="term" value="C:cytoplasm"/>
    <property type="evidence" value="ECO:0007669"/>
    <property type="project" value="TreeGrafter"/>
</dbReference>
<dbReference type="SUPFAM" id="SSF53187">
    <property type="entry name" value="Zn-dependent exopeptidases"/>
    <property type="match status" value="1"/>
</dbReference>
<keyword evidence="1" id="KW-0732">Signal</keyword>
<dbReference type="Proteomes" id="UP000445000">
    <property type="component" value="Unassembled WGS sequence"/>
</dbReference>
<dbReference type="AlphaFoldDB" id="A0A829YLM3"/>
<accession>A0A829YLM3</accession>
<protein>
    <submittedName>
        <fullName evidence="3">Amidohydrolase</fullName>
    </submittedName>
</protein>
<evidence type="ECO:0000256" key="1">
    <source>
        <dbReference type="SAM" id="SignalP"/>
    </source>
</evidence>
<evidence type="ECO:0000313" key="3">
    <source>
        <dbReference type="EMBL" id="GFE84150.1"/>
    </source>
</evidence>
<keyword evidence="3" id="KW-0378">Hydrolase</keyword>
<dbReference type="InterPro" id="IPR017439">
    <property type="entry name" value="Amidohydrolase"/>
</dbReference>
<gene>
    <name evidence="3" type="ORF">GCM10011487_61500</name>
</gene>
<sequence>MTKTSIGILTALFAPAVLAQAAPELKQATLAGVDKRAKLVQEMVDSIYSFAEPGFQEFRTSEYITGILEKNGFTIERGAAGIPTAWTAKWGKSGPLIALGSDIDALLGLSQVPGSATITPQLAGAPGHGEGHNSGMPAVVAAALAVKEVMEKNKIEGRLMIWPGVAEELLGTKAFYVRSGMFKDVDASIFTHVSKDLSTSWGPAGNNGMVSVEYQFVGKTAHSAGSPWSGRSALDGVELMNIAWNMRREHLPLTQRSHYVITNGGGQPNVVPGVGTVWYYFRDQTFAAIRDLYEIGNTISEAAAQATGTKVSRRLLGYAAPNFGNKPIAEAAYENMKAIGMPQWSEADQTFAKSVQEANGFKVEKLATEVAPLQTPESKENAMRGGSDDIGDIMWTVPTITIRFPSNIPNTIGHNVTAAMAMATPIAHKGAVTGAKAVALTVMDMMTTPTLLASAKDYFNNEQLKDMKYDPVLAPADQPAIHLNKELMERIRPQMTKYYYNPKKYSSYLEQLGIAYPGTPATEMPSGAAP</sequence>
<dbReference type="Gene3D" id="3.40.630.10">
    <property type="entry name" value="Zn peptidases"/>
    <property type="match status" value="1"/>
</dbReference>
<dbReference type="NCBIfam" id="TIGR01891">
    <property type="entry name" value="amidohydrolases"/>
    <property type="match status" value="1"/>
</dbReference>
<dbReference type="RefSeq" id="WP_202624196.1">
    <property type="nucleotide sequence ID" value="NZ_BLJN01000008.1"/>
</dbReference>
<feature type="domain" description="Peptidase M20 dimerisation" evidence="2">
    <location>
        <begin position="205"/>
        <end position="291"/>
    </location>
</feature>
<keyword evidence="4" id="KW-1185">Reference proteome</keyword>
<dbReference type="InterPro" id="IPR052030">
    <property type="entry name" value="Peptidase_M20/M20A_hydrolases"/>
</dbReference>
<dbReference type="GO" id="GO:0046657">
    <property type="term" value="P:folic acid catabolic process"/>
    <property type="evidence" value="ECO:0007669"/>
    <property type="project" value="TreeGrafter"/>
</dbReference>
<comment type="caution">
    <text evidence="3">The sequence shown here is derived from an EMBL/GenBank/DDBJ whole genome shotgun (WGS) entry which is preliminary data.</text>
</comment>
<evidence type="ECO:0000259" key="2">
    <source>
        <dbReference type="Pfam" id="PF07687"/>
    </source>
</evidence>
<reference evidence="4" key="1">
    <citation type="submission" date="2020-01" db="EMBL/GenBank/DDBJ databases">
        <title>'Steroidobacter agaridevorans' sp. nov., agar-degrading bacteria isolated from rhizosphere soils.</title>
        <authorList>
            <person name="Ikenaga M."/>
            <person name="Kataoka M."/>
            <person name="Murouchi A."/>
            <person name="Katsuragi S."/>
            <person name="Sakai M."/>
        </authorList>
    </citation>
    <scope>NUCLEOTIDE SEQUENCE [LARGE SCALE GENOMIC DNA]</scope>
    <source>
        <strain evidence="4">YU21-B</strain>
    </source>
</reference>
<name>A0A829YLM3_9GAMM</name>
<dbReference type="EMBL" id="BLJN01000008">
    <property type="protein sequence ID" value="GFE84150.1"/>
    <property type="molecule type" value="Genomic_DNA"/>
</dbReference>
<feature type="signal peptide" evidence="1">
    <location>
        <begin position="1"/>
        <end position="21"/>
    </location>
</feature>
<dbReference type="Gene3D" id="3.30.70.360">
    <property type="match status" value="1"/>
</dbReference>
<evidence type="ECO:0000313" key="4">
    <source>
        <dbReference type="Proteomes" id="UP000445000"/>
    </source>
</evidence>
<dbReference type="PANTHER" id="PTHR30575:SF0">
    <property type="entry name" value="XAA-ARG DIPEPTIDASE"/>
    <property type="match status" value="1"/>
</dbReference>
<dbReference type="GO" id="GO:0071713">
    <property type="term" value="F:para-aminobenzoyl-glutamate hydrolase activity"/>
    <property type="evidence" value="ECO:0007669"/>
    <property type="project" value="TreeGrafter"/>
</dbReference>